<evidence type="ECO:0000256" key="1">
    <source>
        <dbReference type="SAM" id="Coils"/>
    </source>
</evidence>
<dbReference type="Gene3D" id="1.20.5.1700">
    <property type="match status" value="1"/>
</dbReference>
<keyword evidence="1" id="KW-0175">Coiled coil</keyword>
<dbReference type="RefSeq" id="WP_202013713.1">
    <property type="nucleotide sequence ID" value="NZ_JAERRB010000009.1"/>
</dbReference>
<reference evidence="2 3" key="1">
    <citation type="submission" date="2021-01" db="EMBL/GenBank/DDBJ databases">
        <title>Chryseolinea sp. Jin1 Genome sequencing and assembly.</title>
        <authorList>
            <person name="Kim I."/>
        </authorList>
    </citation>
    <scope>NUCLEOTIDE SEQUENCE [LARGE SCALE GENOMIC DNA]</scope>
    <source>
        <strain evidence="2 3">Jin1</strain>
    </source>
</reference>
<dbReference type="EMBL" id="JAERRB010000009">
    <property type="protein sequence ID" value="MBL0744065.1"/>
    <property type="molecule type" value="Genomic_DNA"/>
</dbReference>
<evidence type="ECO:0000313" key="3">
    <source>
        <dbReference type="Proteomes" id="UP000613030"/>
    </source>
</evidence>
<accession>A0ABS1KXK2</accession>
<organism evidence="2 3">
    <name type="scientific">Chryseolinea lacunae</name>
    <dbReference type="NCBI Taxonomy" id="2801331"/>
    <lineage>
        <taxon>Bacteria</taxon>
        <taxon>Pseudomonadati</taxon>
        <taxon>Bacteroidota</taxon>
        <taxon>Cytophagia</taxon>
        <taxon>Cytophagales</taxon>
        <taxon>Fulvivirgaceae</taxon>
        <taxon>Chryseolinea</taxon>
    </lineage>
</organism>
<dbReference type="Proteomes" id="UP000613030">
    <property type="component" value="Unassembled WGS sequence"/>
</dbReference>
<feature type="coiled-coil region" evidence="1">
    <location>
        <begin position="29"/>
        <end position="60"/>
    </location>
</feature>
<name>A0ABS1KXK2_9BACT</name>
<keyword evidence="3" id="KW-1185">Reference proteome</keyword>
<gene>
    <name evidence="2" type="ORF">JI741_22720</name>
</gene>
<comment type="caution">
    <text evidence="2">The sequence shown here is derived from an EMBL/GenBank/DDBJ whole genome shotgun (WGS) entry which is preliminary data.</text>
</comment>
<sequence length="115" mass="13369">MKNEKRIIELLAEVLIKQDTMTGEIRGVRTELKDEIQDLRTELKYEIQDLRGEVHELRGEVYDLKYEVGGMKGELVKLNLQTAENTRAIVKLANEVEKLTDLPDRVSKLEKAIYR</sequence>
<proteinExistence type="predicted"/>
<protein>
    <submittedName>
        <fullName evidence="2">Uncharacterized protein</fullName>
    </submittedName>
</protein>
<evidence type="ECO:0000313" key="2">
    <source>
        <dbReference type="EMBL" id="MBL0744065.1"/>
    </source>
</evidence>